<protein>
    <submittedName>
        <fullName evidence="1">Uncharacterized protein</fullName>
    </submittedName>
</protein>
<accession>A0A7S5UXP9</accession>
<name>A0A7S5UXP9_9CAUD</name>
<organism evidence="1 2">
    <name type="scientific">Rhizobium phage RHph_I20</name>
    <dbReference type="NCBI Taxonomy" id="2509730"/>
    <lineage>
        <taxon>Viruses</taxon>
        <taxon>Duplodnaviria</taxon>
        <taxon>Heunggongvirae</taxon>
        <taxon>Uroviricota</taxon>
        <taxon>Caudoviricetes</taxon>
        <taxon>Autographivirales</taxon>
        <taxon>Autographivirales incertae sedis</taxon>
        <taxon>Morelosvirus</taxon>
        <taxon>Morelosvirus RHphI20</taxon>
    </lineage>
</organism>
<dbReference type="EMBL" id="MN988539">
    <property type="protein sequence ID" value="QIG74595.1"/>
    <property type="molecule type" value="Genomic_DNA"/>
</dbReference>
<sequence length="139" mass="15500">MPFLTCPIMGVWLGFWPRLISKRYVITSRDCAPLPPSVRFCPHRSKPSLTPRLLPALPPRLSQITSPAILSPKPLDRPQARLRGCNKPSLPHSEQKDSFQINALSFFRITSLPYSDVMCLSPVHRSNALRSSVSGSPVL</sequence>
<dbReference type="Proteomes" id="UP000623593">
    <property type="component" value="Segment"/>
</dbReference>
<proteinExistence type="predicted"/>
<evidence type="ECO:0000313" key="2">
    <source>
        <dbReference type="Proteomes" id="UP000623593"/>
    </source>
</evidence>
<reference evidence="1" key="1">
    <citation type="submission" date="2020-01" db="EMBL/GenBank/DDBJ databases">
        <title>Patterns of diversity and host range of bacteriophage communities associated with bean-nodulatin bacteria.</title>
        <authorList>
            <person name="Vann Cauwenberghe J."/>
            <person name="Santamaria R.I."/>
            <person name="Bustos P."/>
            <person name="Juarez S."/>
            <person name="Gonzalez V."/>
        </authorList>
    </citation>
    <scope>NUCLEOTIDE SEQUENCE</scope>
</reference>
<keyword evidence="2" id="KW-1185">Reference proteome</keyword>
<gene>
    <name evidence="1" type="ORF">EVC11_013</name>
</gene>
<evidence type="ECO:0000313" key="1">
    <source>
        <dbReference type="EMBL" id="QIG74595.1"/>
    </source>
</evidence>